<dbReference type="AlphaFoldDB" id="A0A6J4J5Q1"/>
<dbReference type="EMBL" id="CADCTP010000269">
    <property type="protein sequence ID" value="CAA9271425.1"/>
    <property type="molecule type" value="Genomic_DNA"/>
</dbReference>
<accession>A0A6J4J5Q1</accession>
<dbReference type="PANTHER" id="PTHR36832:SF1">
    <property type="entry name" value="SLR1174 PROTEIN"/>
    <property type="match status" value="1"/>
</dbReference>
<feature type="transmembrane region" description="Helical" evidence="1">
    <location>
        <begin position="27"/>
        <end position="47"/>
    </location>
</feature>
<reference evidence="2" key="1">
    <citation type="submission" date="2020-02" db="EMBL/GenBank/DDBJ databases">
        <authorList>
            <person name="Meier V. D."/>
        </authorList>
    </citation>
    <scope>NUCLEOTIDE SEQUENCE</scope>
    <source>
        <strain evidence="2">AVDCRST_MAG41</strain>
    </source>
</reference>
<feature type="transmembrane region" description="Helical" evidence="1">
    <location>
        <begin position="109"/>
        <end position="134"/>
    </location>
</feature>
<sequence>MNGLPGLYATVMKAAVQTQFQYRTANYAYMLGMVAEPVVYLVVWSAVAESRGGSVGGITAGEFAAYYIVWTLVRNMNIVLTPYAWEDRIQQGELSGMLLRPVHPIHYDLAFFAGWKVVVVLLWIPIALVLSVAFRPTFDISALEAVVFLVAIWGAYLIRSLLLWALGMITFWTTRVSAIYDVYFTAELLLSGRLVPLALLPAWAGGLADWLPFKYTFGYPIEVLAGSLSTRELLTGLALQAVWIGFGAALVAAVWRVGIRRYGAVGS</sequence>
<evidence type="ECO:0000256" key="1">
    <source>
        <dbReference type="SAM" id="Phobius"/>
    </source>
</evidence>
<proteinExistence type="predicted"/>
<feature type="transmembrane region" description="Helical" evidence="1">
    <location>
        <begin position="146"/>
        <end position="173"/>
    </location>
</feature>
<feature type="transmembrane region" description="Helical" evidence="1">
    <location>
        <begin position="194"/>
        <end position="213"/>
    </location>
</feature>
<keyword evidence="1" id="KW-0472">Membrane</keyword>
<keyword evidence="1" id="KW-1133">Transmembrane helix</keyword>
<evidence type="ECO:0000313" key="2">
    <source>
        <dbReference type="EMBL" id="CAA9271425.1"/>
    </source>
</evidence>
<dbReference type="Pfam" id="PF06182">
    <property type="entry name" value="ABC2_membrane_6"/>
    <property type="match status" value="1"/>
</dbReference>
<name>A0A6J4J5Q1_9ACTN</name>
<organism evidence="2">
    <name type="scientific">uncultured Mycobacteriales bacterium</name>
    <dbReference type="NCBI Taxonomy" id="581187"/>
    <lineage>
        <taxon>Bacteria</taxon>
        <taxon>Bacillati</taxon>
        <taxon>Actinomycetota</taxon>
        <taxon>Actinomycetes</taxon>
        <taxon>Mycobacteriales</taxon>
        <taxon>environmental samples</taxon>
    </lineage>
</organism>
<protein>
    <submittedName>
        <fullName evidence="2">Efflux ABC transporter, permease protein</fullName>
    </submittedName>
</protein>
<dbReference type="InterPro" id="IPR010390">
    <property type="entry name" value="ABC-2_transporter-like"/>
</dbReference>
<keyword evidence="1" id="KW-0812">Transmembrane</keyword>
<feature type="transmembrane region" description="Helical" evidence="1">
    <location>
        <begin position="233"/>
        <end position="255"/>
    </location>
</feature>
<dbReference type="PANTHER" id="PTHR36832">
    <property type="entry name" value="SLR1174 PROTEIN-RELATED"/>
    <property type="match status" value="1"/>
</dbReference>
<feature type="transmembrane region" description="Helical" evidence="1">
    <location>
        <begin position="53"/>
        <end position="73"/>
    </location>
</feature>
<gene>
    <name evidence="2" type="ORF">AVDCRST_MAG41-2972</name>
</gene>